<dbReference type="Pfam" id="PF17900">
    <property type="entry name" value="Peptidase_M1_N"/>
    <property type="match status" value="1"/>
</dbReference>
<feature type="domain" description="Peptidase M1 membrane alanine aminopeptidase" evidence="13">
    <location>
        <begin position="213"/>
        <end position="430"/>
    </location>
</feature>
<dbReference type="GO" id="GO:0070006">
    <property type="term" value="F:metalloaminopeptidase activity"/>
    <property type="evidence" value="ECO:0007669"/>
    <property type="project" value="TreeGrafter"/>
</dbReference>
<dbReference type="Pfam" id="PF11838">
    <property type="entry name" value="ERAP1_C"/>
    <property type="match status" value="1"/>
</dbReference>
<dbReference type="Gene3D" id="1.25.50.20">
    <property type="match status" value="1"/>
</dbReference>
<evidence type="ECO:0000256" key="9">
    <source>
        <dbReference type="PIRSR" id="PIRSR634016-1"/>
    </source>
</evidence>
<evidence type="ECO:0000313" key="17">
    <source>
        <dbReference type="Proteomes" id="UP000178104"/>
    </source>
</evidence>
<evidence type="ECO:0000256" key="7">
    <source>
        <dbReference type="ARBA" id="ARBA00022833"/>
    </source>
</evidence>
<feature type="binding site" evidence="10">
    <location>
        <position position="308"/>
    </location>
    <ligand>
        <name>Zn(2+)</name>
        <dbReference type="ChEBI" id="CHEBI:29105"/>
        <note>catalytic</note>
    </ligand>
</feature>
<dbReference type="InterPro" id="IPR034016">
    <property type="entry name" value="M1_APN-typ"/>
</dbReference>
<dbReference type="GO" id="GO:0016020">
    <property type="term" value="C:membrane"/>
    <property type="evidence" value="ECO:0007669"/>
    <property type="project" value="TreeGrafter"/>
</dbReference>
<dbReference type="PRINTS" id="PR00756">
    <property type="entry name" value="ALADIPTASE"/>
</dbReference>
<dbReference type="Gene3D" id="1.10.390.10">
    <property type="entry name" value="Neutral Protease Domain 2"/>
    <property type="match status" value="1"/>
</dbReference>
<evidence type="ECO:0000256" key="2">
    <source>
        <dbReference type="ARBA" id="ARBA00010136"/>
    </source>
</evidence>
<comment type="caution">
    <text evidence="16">The sequence shown here is derived from an EMBL/GenBank/DDBJ whole genome shotgun (WGS) entry which is preliminary data.</text>
</comment>
<dbReference type="EC" id="3.4.11.-" evidence="12"/>
<dbReference type="FunFam" id="1.10.390.10:FF:000001">
    <property type="entry name" value="Aminopeptidase"/>
    <property type="match status" value="1"/>
</dbReference>
<dbReference type="Pfam" id="PF01433">
    <property type="entry name" value="Peptidase_M1"/>
    <property type="match status" value="1"/>
</dbReference>
<evidence type="ECO:0000313" key="16">
    <source>
        <dbReference type="EMBL" id="OGI95077.1"/>
    </source>
</evidence>
<organism evidence="16 17">
    <name type="scientific">Candidatus Nomurabacteria bacterium RIFCSPLOWO2_01_FULL_42_17</name>
    <dbReference type="NCBI Taxonomy" id="1801780"/>
    <lineage>
        <taxon>Bacteria</taxon>
        <taxon>Candidatus Nomuraibacteriota</taxon>
    </lineage>
</organism>
<gene>
    <name evidence="16" type="ORF">A2917_01375</name>
</gene>
<dbReference type="Gene3D" id="2.60.40.1910">
    <property type="match status" value="1"/>
</dbReference>
<comment type="similarity">
    <text evidence="2 12">Belongs to the peptidase M1 family.</text>
</comment>
<proteinExistence type="inferred from homology"/>
<dbReference type="InterPro" id="IPR027268">
    <property type="entry name" value="Peptidase_M4/M1_CTD_sf"/>
</dbReference>
<evidence type="ECO:0000256" key="6">
    <source>
        <dbReference type="ARBA" id="ARBA00022801"/>
    </source>
</evidence>
<evidence type="ECO:0000256" key="10">
    <source>
        <dbReference type="PIRSR" id="PIRSR634016-3"/>
    </source>
</evidence>
<dbReference type="InterPro" id="IPR045357">
    <property type="entry name" value="Aminopeptidase_N-like_N"/>
</dbReference>
<dbReference type="InterPro" id="IPR024571">
    <property type="entry name" value="ERAP1-like_C_dom"/>
</dbReference>
<feature type="domain" description="Aminopeptidase N-like N-terminal" evidence="15">
    <location>
        <begin position="2"/>
        <end position="178"/>
    </location>
</feature>
<evidence type="ECO:0000259" key="15">
    <source>
        <dbReference type="Pfam" id="PF17900"/>
    </source>
</evidence>
<keyword evidence="3 12" id="KW-0031">Aminopeptidase</keyword>
<dbReference type="FunFam" id="1.25.50.20:FF:000002">
    <property type="entry name" value="Aminopeptidase"/>
    <property type="match status" value="1"/>
</dbReference>
<keyword evidence="7 10" id="KW-0862">Zinc</keyword>
<dbReference type="CDD" id="cd09601">
    <property type="entry name" value="M1_APN-Q_like"/>
    <property type="match status" value="1"/>
</dbReference>
<dbReference type="InterPro" id="IPR050344">
    <property type="entry name" value="Peptidase_M1_aminopeptidases"/>
</dbReference>
<evidence type="ECO:0000259" key="14">
    <source>
        <dbReference type="Pfam" id="PF11838"/>
    </source>
</evidence>
<accession>A0A1F6XLM7</accession>
<evidence type="ECO:0000256" key="4">
    <source>
        <dbReference type="ARBA" id="ARBA00022670"/>
    </source>
</evidence>
<feature type="domain" description="ERAP1-like C-terminal" evidence="14">
    <location>
        <begin position="481"/>
        <end position="794"/>
    </location>
</feature>
<keyword evidence="5 10" id="KW-0479">Metal-binding</keyword>
<comment type="catalytic activity">
    <reaction evidence="1">
        <text>Release of an N-terminal amino acid, Xaa-|-Yaa- from a peptide, amide or arylamide. Xaa is preferably Ala, but may be most amino acids including Pro (slow action). When a terminal hydrophobic residue is followed by a prolyl residue, the two may be released as an intact Xaa-Pro dipeptide.</text>
        <dbReference type="EC" id="3.4.11.2"/>
    </reaction>
</comment>
<dbReference type="PANTHER" id="PTHR11533:SF174">
    <property type="entry name" value="PUROMYCIN-SENSITIVE AMINOPEPTIDASE-RELATED"/>
    <property type="match status" value="1"/>
</dbReference>
<comment type="cofactor">
    <cofactor evidence="10 12">
        <name>Zn(2+)</name>
        <dbReference type="ChEBI" id="CHEBI:29105"/>
    </cofactor>
    <text evidence="10 12">Binds 1 zinc ion per subunit.</text>
</comment>
<dbReference type="GO" id="GO:0042277">
    <property type="term" value="F:peptide binding"/>
    <property type="evidence" value="ECO:0007669"/>
    <property type="project" value="TreeGrafter"/>
</dbReference>
<keyword evidence="6 12" id="KW-0378">Hydrolase</keyword>
<feature type="binding site" evidence="10">
    <location>
        <position position="285"/>
    </location>
    <ligand>
        <name>Zn(2+)</name>
        <dbReference type="ChEBI" id="CHEBI:29105"/>
        <note>catalytic</note>
    </ligand>
</feature>
<keyword evidence="8 12" id="KW-0482">Metalloprotease</keyword>
<dbReference type="PANTHER" id="PTHR11533">
    <property type="entry name" value="PROTEASE M1 ZINC METALLOPROTEASE"/>
    <property type="match status" value="1"/>
</dbReference>
<feature type="site" description="Transition state stabilizer" evidence="11">
    <location>
        <position position="371"/>
    </location>
</feature>
<feature type="active site" description="Proton acceptor" evidence="9">
    <location>
        <position position="286"/>
    </location>
</feature>
<dbReference type="InterPro" id="IPR001930">
    <property type="entry name" value="Peptidase_M1"/>
</dbReference>
<dbReference type="FunFam" id="2.60.40.1730:FF:000002">
    <property type="entry name" value="Aminopeptidase"/>
    <property type="match status" value="1"/>
</dbReference>
<keyword evidence="4 12" id="KW-0645">Protease</keyword>
<dbReference type="SUPFAM" id="SSF55486">
    <property type="entry name" value="Metalloproteases ('zincins'), catalytic domain"/>
    <property type="match status" value="1"/>
</dbReference>
<dbReference type="EMBL" id="MFVE01000008">
    <property type="protein sequence ID" value="OGI95077.1"/>
    <property type="molecule type" value="Genomic_DNA"/>
</dbReference>
<dbReference type="GO" id="GO:0016285">
    <property type="term" value="F:alanyl aminopeptidase activity"/>
    <property type="evidence" value="ECO:0007669"/>
    <property type="project" value="UniProtKB-EC"/>
</dbReference>
<dbReference type="STRING" id="1801780.A2917_01375"/>
<sequence length="812" mass="92905">MPIEYDIQLKPDLDNFTFWGMEVITLFILKPTKILTLHSKELEIETVRIADVYAKISYDEKKETATFLFPKNILAGKNKLIIVFKGILNDKMRGFYRSRYTTGGKEYHMATTQFEATDARRAFPCFDEPAQKAVFYVSLIVPLGKTAISNTLPVSVAEHEAGYQIVKFSPTPKMSTYLLAFIVGDFEYIESKTKNNVQVRVFTTPGKKHQAEFALDCAVKTLEFYEKYFAIAYPLPVLDMIAIPDFTSGAMENWGAITYRESALLVDEEHSSLSNKQWVALVIAHEIAHQWFGNLVTMEWWTHLWLNEGFASYIEYLAIDKLFPHWDIWTQFSNNELGTALRLDALLHTHPIEIPVHHPDEIGEIFDEVSYSKGASIIRMLADYLGEKDFRDGLRHYLKKHSYKNTETFHLWESFEKISKKPVAKMMHNWTSEPGYPVVKAQMIKGKINFSQSRFFASPISAKKVKGKTKWEIPINFKKNKVNFGEAGFFRTAYSPELLEKLKIPVEKKLLSARDRLGIIRDLFALAEAGTIPTTDALEFLSAYKKEDNYTVWLEIAMGLGRLEQLLAKTDLKARLDGLVFSLFSPLAKKLGWKKKRNEAHTDALLRSLAISRAGRAGRSSDEKIINEARKKFILMQKGKHVHPDLRGAIYSIIAKWGGKSEYDLFIKKYKKETLHEEKNRIGNALGDFRDPKLLKLACEFAFSNNVRMQDTIGILSSVGGNPLGRDIWLNFIQKNWKTLVSRYGDGGHTLARLVKAISGSAEEKHLKAFKKFFATHDAPGAQRAIEQVKERLEGNIAWLKRDHEKINNFLL</sequence>
<dbReference type="InterPro" id="IPR042097">
    <property type="entry name" value="Aminopeptidase_N-like_N_sf"/>
</dbReference>
<dbReference type="GO" id="GO:0005737">
    <property type="term" value="C:cytoplasm"/>
    <property type="evidence" value="ECO:0007669"/>
    <property type="project" value="TreeGrafter"/>
</dbReference>
<feature type="binding site" evidence="10">
    <location>
        <position position="289"/>
    </location>
    <ligand>
        <name>Zn(2+)</name>
        <dbReference type="ChEBI" id="CHEBI:29105"/>
        <note>catalytic</note>
    </ligand>
</feature>
<evidence type="ECO:0000256" key="11">
    <source>
        <dbReference type="PIRSR" id="PIRSR634016-4"/>
    </source>
</evidence>
<dbReference type="GO" id="GO:0008270">
    <property type="term" value="F:zinc ion binding"/>
    <property type="evidence" value="ECO:0007669"/>
    <property type="project" value="UniProtKB-UniRule"/>
</dbReference>
<evidence type="ECO:0000256" key="3">
    <source>
        <dbReference type="ARBA" id="ARBA00022438"/>
    </source>
</evidence>
<name>A0A1F6XLM7_9BACT</name>
<evidence type="ECO:0000256" key="5">
    <source>
        <dbReference type="ARBA" id="ARBA00022723"/>
    </source>
</evidence>
<reference evidence="16 17" key="1">
    <citation type="journal article" date="2016" name="Nat. Commun.">
        <title>Thousands of microbial genomes shed light on interconnected biogeochemical processes in an aquifer system.</title>
        <authorList>
            <person name="Anantharaman K."/>
            <person name="Brown C.T."/>
            <person name="Hug L.A."/>
            <person name="Sharon I."/>
            <person name="Castelle C.J."/>
            <person name="Probst A.J."/>
            <person name="Thomas B.C."/>
            <person name="Singh A."/>
            <person name="Wilkins M.J."/>
            <person name="Karaoz U."/>
            <person name="Brodie E.L."/>
            <person name="Williams K.H."/>
            <person name="Hubbard S.S."/>
            <person name="Banfield J.F."/>
        </authorList>
    </citation>
    <scope>NUCLEOTIDE SEQUENCE [LARGE SCALE GENOMIC DNA]</scope>
</reference>
<evidence type="ECO:0000256" key="8">
    <source>
        <dbReference type="ARBA" id="ARBA00023049"/>
    </source>
</evidence>
<dbReference type="GO" id="GO:0005615">
    <property type="term" value="C:extracellular space"/>
    <property type="evidence" value="ECO:0007669"/>
    <property type="project" value="TreeGrafter"/>
</dbReference>
<dbReference type="SUPFAM" id="SSF63737">
    <property type="entry name" value="Leukotriene A4 hydrolase N-terminal domain"/>
    <property type="match status" value="1"/>
</dbReference>
<dbReference type="Proteomes" id="UP000178104">
    <property type="component" value="Unassembled WGS sequence"/>
</dbReference>
<dbReference type="AlphaFoldDB" id="A0A1F6XLM7"/>
<dbReference type="Gene3D" id="2.60.40.1730">
    <property type="entry name" value="tricorn interacting facor f3 domain"/>
    <property type="match status" value="1"/>
</dbReference>
<protein>
    <recommendedName>
        <fullName evidence="12">Aminopeptidase</fullName>
        <ecNumber evidence="12">3.4.11.-</ecNumber>
    </recommendedName>
</protein>
<evidence type="ECO:0000256" key="1">
    <source>
        <dbReference type="ARBA" id="ARBA00000098"/>
    </source>
</evidence>
<dbReference type="InterPro" id="IPR014782">
    <property type="entry name" value="Peptidase_M1_dom"/>
</dbReference>
<dbReference type="GO" id="GO:0043171">
    <property type="term" value="P:peptide catabolic process"/>
    <property type="evidence" value="ECO:0007669"/>
    <property type="project" value="TreeGrafter"/>
</dbReference>
<dbReference type="GO" id="GO:0006508">
    <property type="term" value="P:proteolysis"/>
    <property type="evidence" value="ECO:0007669"/>
    <property type="project" value="UniProtKB-KW"/>
</dbReference>
<evidence type="ECO:0000259" key="13">
    <source>
        <dbReference type="Pfam" id="PF01433"/>
    </source>
</evidence>
<evidence type="ECO:0000256" key="12">
    <source>
        <dbReference type="RuleBase" id="RU364040"/>
    </source>
</evidence>